<name>A0A4U1EQX5_MONMO</name>
<accession>A0A4U1EQX5</accession>
<comment type="caution">
    <text evidence="1">The sequence shown here is derived from an EMBL/GenBank/DDBJ whole genome shotgun (WGS) entry which is preliminary data.</text>
</comment>
<evidence type="ECO:0000313" key="1">
    <source>
        <dbReference type="EMBL" id="TKC38862.1"/>
    </source>
</evidence>
<dbReference type="EMBL" id="RWIC01000933">
    <property type="protein sequence ID" value="TKC38862.1"/>
    <property type="molecule type" value="Genomic_DNA"/>
</dbReference>
<organism evidence="1 2">
    <name type="scientific">Monodon monoceros</name>
    <name type="common">Narwhal</name>
    <name type="synonym">Ceratodon monodon</name>
    <dbReference type="NCBI Taxonomy" id="40151"/>
    <lineage>
        <taxon>Eukaryota</taxon>
        <taxon>Metazoa</taxon>
        <taxon>Chordata</taxon>
        <taxon>Craniata</taxon>
        <taxon>Vertebrata</taxon>
        <taxon>Euteleostomi</taxon>
        <taxon>Mammalia</taxon>
        <taxon>Eutheria</taxon>
        <taxon>Laurasiatheria</taxon>
        <taxon>Artiodactyla</taxon>
        <taxon>Whippomorpha</taxon>
        <taxon>Cetacea</taxon>
        <taxon>Odontoceti</taxon>
        <taxon>Monodontidae</taxon>
        <taxon>Monodon</taxon>
    </lineage>
</organism>
<protein>
    <submittedName>
        <fullName evidence="1">Uncharacterized protein</fullName>
    </submittedName>
</protein>
<dbReference type="AlphaFoldDB" id="A0A4U1EQX5"/>
<dbReference type="Proteomes" id="UP000308365">
    <property type="component" value="Unassembled WGS sequence"/>
</dbReference>
<sequence>DAATVMIAGGRPALRSPGAGGPVFLGPGASTRARAARKAWKRWRQRRPCLSRKFWGSGNQNPNCYACCTPVPTVPMVEMMQFPAVPRPTYQQVQQTLQTWAATVATMVPPMVHLAPMTGFNWTVQRLEKPCSCHEQLSLSSSSPPRATESTFCSLLCSRQSSPHGPAAPSPGPQEPAAYRELGVSLGLILEEKEEAVLVAAAGLEEARVLVAISECLGEDKKKGKPEKLTQHSHRQLRAAGRTSACWSGMQMVSESSAKGICDKCTGKIIGYSFFSFKDPSNYVRSLRKSTWKARKLGLECKKQKKLGLR</sequence>
<reference evidence="2" key="1">
    <citation type="journal article" date="2019" name="IScience">
        <title>Narwhal Genome Reveals Long-Term Low Genetic Diversity despite Current Large Abundance Size.</title>
        <authorList>
            <person name="Westbury M.V."/>
            <person name="Petersen B."/>
            <person name="Garde E."/>
            <person name="Heide-Jorgensen M.P."/>
            <person name="Lorenzen E.D."/>
        </authorList>
    </citation>
    <scope>NUCLEOTIDE SEQUENCE [LARGE SCALE GENOMIC DNA]</scope>
</reference>
<feature type="non-terminal residue" evidence="1">
    <location>
        <position position="1"/>
    </location>
</feature>
<evidence type="ECO:0000313" key="2">
    <source>
        <dbReference type="Proteomes" id="UP000308365"/>
    </source>
</evidence>
<proteinExistence type="predicted"/>
<gene>
    <name evidence="1" type="ORF">EI555_006603</name>
</gene>